<dbReference type="AlphaFoldDB" id="A0A9Q4C5X2"/>
<dbReference type="RefSeq" id="WP_266088150.1">
    <property type="nucleotide sequence ID" value="NZ_RKLV01000010.1"/>
</dbReference>
<accession>A0A9Q4C5X2</accession>
<feature type="transmembrane region" description="Helical" evidence="1">
    <location>
        <begin position="71"/>
        <end position="92"/>
    </location>
</feature>
<evidence type="ECO:0000313" key="3">
    <source>
        <dbReference type="Proteomes" id="UP001149411"/>
    </source>
</evidence>
<keyword evidence="3" id="KW-1185">Reference proteome</keyword>
<feature type="transmembrane region" description="Helical" evidence="1">
    <location>
        <begin position="48"/>
        <end position="65"/>
    </location>
</feature>
<dbReference type="Proteomes" id="UP001149411">
    <property type="component" value="Unassembled WGS sequence"/>
</dbReference>
<gene>
    <name evidence="2" type="ORF">EGH25_09990</name>
</gene>
<proteinExistence type="predicted"/>
<name>A0A9Q4C5X2_9EURY</name>
<comment type="caution">
    <text evidence="2">The sequence shown here is derived from an EMBL/GenBank/DDBJ whole genome shotgun (WGS) entry which is preliminary data.</text>
</comment>
<evidence type="ECO:0000313" key="2">
    <source>
        <dbReference type="EMBL" id="MCX2819677.1"/>
    </source>
</evidence>
<reference evidence="2" key="1">
    <citation type="submission" date="2022-09" db="EMBL/GenBank/DDBJ databases">
        <title>Haloadaptaus new haloarchaeum isolated from saline soil.</title>
        <authorList>
            <person name="Duran-Viseras A."/>
            <person name="Sanchez-Porro C."/>
            <person name="Ventosa A."/>
        </authorList>
    </citation>
    <scope>NUCLEOTIDE SEQUENCE</scope>
    <source>
        <strain evidence="2">F3-133</strain>
    </source>
</reference>
<sequence length="164" mass="18545">MDSGESFPTRRGTAYLTDRAVRFEESLPGLVKRLYSGYWKGGTWWRKLMFVSYLLAYPVAVWSLSTVYQRGGFPFVTATVGLLAVLLVLDYARGFRSPDRIPLDSIEGVSITRGRKALTRPRVIIRYSKGGSTYKRRVNLPSLYTTQGEAAYEAVETAFRERGL</sequence>
<evidence type="ECO:0000256" key="1">
    <source>
        <dbReference type="SAM" id="Phobius"/>
    </source>
</evidence>
<dbReference type="EMBL" id="RKLV01000010">
    <property type="protein sequence ID" value="MCX2819677.1"/>
    <property type="molecule type" value="Genomic_DNA"/>
</dbReference>
<organism evidence="2 3">
    <name type="scientific">Halorutilus salinus</name>
    <dbReference type="NCBI Taxonomy" id="2487751"/>
    <lineage>
        <taxon>Archaea</taxon>
        <taxon>Methanobacteriati</taxon>
        <taxon>Methanobacteriota</taxon>
        <taxon>Stenosarchaea group</taxon>
        <taxon>Halobacteria</taxon>
        <taxon>Halorutilales</taxon>
        <taxon>Halorutilaceae</taxon>
        <taxon>Halorutilus</taxon>
    </lineage>
</organism>
<keyword evidence="1" id="KW-0812">Transmembrane</keyword>
<protein>
    <submittedName>
        <fullName evidence="2">Uncharacterized protein</fullName>
    </submittedName>
</protein>
<keyword evidence="1" id="KW-1133">Transmembrane helix</keyword>
<keyword evidence="1" id="KW-0472">Membrane</keyword>